<evidence type="ECO:0000313" key="1">
    <source>
        <dbReference type="EMBL" id="GFS73920.1"/>
    </source>
</evidence>
<evidence type="ECO:0000313" key="2">
    <source>
        <dbReference type="Proteomes" id="UP000887013"/>
    </source>
</evidence>
<sequence>MSLISLFDLNTLLIPFSQLCHLIAVLFVKSSESAPIPFNMSLDDLWMNPYDIVHYFTSRFYTLIMSTHLAHKSC</sequence>
<organism evidence="1 2">
    <name type="scientific">Nephila pilipes</name>
    <name type="common">Giant wood spider</name>
    <name type="synonym">Nephila maculata</name>
    <dbReference type="NCBI Taxonomy" id="299642"/>
    <lineage>
        <taxon>Eukaryota</taxon>
        <taxon>Metazoa</taxon>
        <taxon>Ecdysozoa</taxon>
        <taxon>Arthropoda</taxon>
        <taxon>Chelicerata</taxon>
        <taxon>Arachnida</taxon>
        <taxon>Araneae</taxon>
        <taxon>Araneomorphae</taxon>
        <taxon>Entelegynae</taxon>
        <taxon>Araneoidea</taxon>
        <taxon>Nephilidae</taxon>
        <taxon>Nephila</taxon>
    </lineage>
</organism>
<name>A0A8X6MRH2_NEPPI</name>
<dbReference type="Proteomes" id="UP000887013">
    <property type="component" value="Unassembled WGS sequence"/>
</dbReference>
<accession>A0A8X6MRH2</accession>
<dbReference type="AlphaFoldDB" id="A0A8X6MRH2"/>
<comment type="caution">
    <text evidence="1">The sequence shown here is derived from an EMBL/GenBank/DDBJ whole genome shotgun (WGS) entry which is preliminary data.</text>
</comment>
<feature type="non-terminal residue" evidence="1">
    <location>
        <position position="74"/>
    </location>
</feature>
<dbReference type="EMBL" id="BMAW01050112">
    <property type="protein sequence ID" value="GFS73920.1"/>
    <property type="molecule type" value="Genomic_DNA"/>
</dbReference>
<protein>
    <submittedName>
        <fullName evidence="1">Uncharacterized protein</fullName>
    </submittedName>
</protein>
<gene>
    <name evidence="1" type="ORF">NPIL_586841</name>
</gene>
<keyword evidence="2" id="KW-1185">Reference proteome</keyword>
<reference evidence="1" key="1">
    <citation type="submission" date="2020-08" db="EMBL/GenBank/DDBJ databases">
        <title>Multicomponent nature underlies the extraordinary mechanical properties of spider dragline silk.</title>
        <authorList>
            <person name="Kono N."/>
            <person name="Nakamura H."/>
            <person name="Mori M."/>
            <person name="Yoshida Y."/>
            <person name="Ohtoshi R."/>
            <person name="Malay A.D."/>
            <person name="Moran D.A.P."/>
            <person name="Tomita M."/>
            <person name="Numata K."/>
            <person name="Arakawa K."/>
        </authorList>
    </citation>
    <scope>NUCLEOTIDE SEQUENCE</scope>
</reference>
<proteinExistence type="predicted"/>